<accession>A0ABW2KZW9</accession>
<dbReference type="InterPro" id="IPR052919">
    <property type="entry name" value="TA_system_RNase"/>
</dbReference>
<evidence type="ECO:0000313" key="2">
    <source>
        <dbReference type="EMBL" id="MFC7334895.1"/>
    </source>
</evidence>
<dbReference type="CDD" id="cd09872">
    <property type="entry name" value="PIN_Sll0205-like"/>
    <property type="match status" value="1"/>
</dbReference>
<evidence type="ECO:0000313" key="3">
    <source>
        <dbReference type="Proteomes" id="UP001596456"/>
    </source>
</evidence>
<dbReference type="Pfam" id="PF01850">
    <property type="entry name" value="PIN"/>
    <property type="match status" value="1"/>
</dbReference>
<name>A0ABW2KZW9_9PROT</name>
<dbReference type="InterPro" id="IPR002716">
    <property type="entry name" value="PIN_dom"/>
</dbReference>
<reference evidence="3" key="1">
    <citation type="journal article" date="2019" name="Int. J. Syst. Evol. Microbiol.">
        <title>The Global Catalogue of Microorganisms (GCM) 10K type strain sequencing project: providing services to taxonomists for standard genome sequencing and annotation.</title>
        <authorList>
            <consortium name="The Broad Institute Genomics Platform"/>
            <consortium name="The Broad Institute Genome Sequencing Center for Infectious Disease"/>
            <person name="Wu L."/>
            <person name="Ma J."/>
        </authorList>
    </citation>
    <scope>NUCLEOTIDE SEQUENCE [LARGE SCALE GENOMIC DNA]</scope>
    <source>
        <strain evidence="3">CGMCC 1.16275</strain>
    </source>
</reference>
<dbReference type="PANTHER" id="PTHR36173">
    <property type="entry name" value="RIBONUCLEASE VAPC16-RELATED"/>
    <property type="match status" value="1"/>
</dbReference>
<evidence type="ECO:0000259" key="1">
    <source>
        <dbReference type="Pfam" id="PF01850"/>
    </source>
</evidence>
<dbReference type="RefSeq" id="WP_377360436.1">
    <property type="nucleotide sequence ID" value="NZ_JBHTCM010000022.1"/>
</dbReference>
<dbReference type="InterPro" id="IPR029060">
    <property type="entry name" value="PIN-like_dom_sf"/>
</dbReference>
<dbReference type="Gene3D" id="3.40.50.1010">
    <property type="entry name" value="5'-nuclease"/>
    <property type="match status" value="1"/>
</dbReference>
<dbReference type="SUPFAM" id="SSF88723">
    <property type="entry name" value="PIN domain-like"/>
    <property type="match status" value="1"/>
</dbReference>
<keyword evidence="3" id="KW-1185">Reference proteome</keyword>
<organism evidence="2 3">
    <name type="scientific">Rhodocista pekingensis</name>
    <dbReference type="NCBI Taxonomy" id="201185"/>
    <lineage>
        <taxon>Bacteria</taxon>
        <taxon>Pseudomonadati</taxon>
        <taxon>Pseudomonadota</taxon>
        <taxon>Alphaproteobacteria</taxon>
        <taxon>Rhodospirillales</taxon>
        <taxon>Azospirillaceae</taxon>
        <taxon>Rhodocista</taxon>
    </lineage>
</organism>
<sequence>MRILADTHALVWLVLDDARLPPSVHQAIGDPANDFFFSVASVWEAEIKRARQKLDLPPDIWEMLEDRGFEPLSINRGHCRIAAALPDHHRDPFDRMLVAQAREEGLTLMSADRMLENYQVPLIW</sequence>
<gene>
    <name evidence="2" type="ORF">ACFQPS_17150</name>
</gene>
<dbReference type="Proteomes" id="UP001596456">
    <property type="component" value="Unassembled WGS sequence"/>
</dbReference>
<dbReference type="EMBL" id="JBHTCM010000022">
    <property type="protein sequence ID" value="MFC7334895.1"/>
    <property type="molecule type" value="Genomic_DNA"/>
</dbReference>
<dbReference type="PANTHER" id="PTHR36173:SF2">
    <property type="entry name" value="RIBONUCLEASE VAPC16"/>
    <property type="match status" value="1"/>
</dbReference>
<feature type="domain" description="PIN" evidence="1">
    <location>
        <begin position="3"/>
        <end position="118"/>
    </location>
</feature>
<dbReference type="InterPro" id="IPR041705">
    <property type="entry name" value="PIN_Sll0205"/>
</dbReference>
<protein>
    <submittedName>
        <fullName evidence="2">Type II toxin-antitoxin system VapC family toxin</fullName>
    </submittedName>
</protein>
<comment type="caution">
    <text evidence="2">The sequence shown here is derived from an EMBL/GenBank/DDBJ whole genome shotgun (WGS) entry which is preliminary data.</text>
</comment>
<proteinExistence type="predicted"/>